<dbReference type="Proteomes" id="UP000272942">
    <property type="component" value="Unassembled WGS sequence"/>
</dbReference>
<dbReference type="Pfam" id="PF00566">
    <property type="entry name" value="RabGAP-TBC"/>
    <property type="match status" value="1"/>
</dbReference>
<dbReference type="OrthoDB" id="10264062at2759"/>
<dbReference type="PROSITE" id="PS50086">
    <property type="entry name" value="TBC_RABGAP"/>
    <property type="match status" value="1"/>
</dbReference>
<evidence type="ECO:0000313" key="4">
    <source>
        <dbReference type="Proteomes" id="UP000272942"/>
    </source>
</evidence>
<accession>A0A3P8GSD9</accession>
<proteinExistence type="predicted"/>
<dbReference type="EMBL" id="UZAN01041960">
    <property type="protein sequence ID" value="VDP74578.1"/>
    <property type="molecule type" value="Genomic_DNA"/>
</dbReference>
<reference evidence="3 4" key="1">
    <citation type="submission" date="2018-11" db="EMBL/GenBank/DDBJ databases">
        <authorList>
            <consortium name="Pathogen Informatics"/>
        </authorList>
    </citation>
    <scope>NUCLEOTIDE SEQUENCE [LARGE SCALE GENOMIC DNA]</scope>
    <source>
        <strain evidence="3 4">Egypt</strain>
    </source>
</reference>
<dbReference type="AlphaFoldDB" id="A0A3P8GSD9"/>
<dbReference type="InterPro" id="IPR035969">
    <property type="entry name" value="Rab-GAP_TBC_sf"/>
</dbReference>
<sequence>MNAVRQQFYQLFDLLEVLDPTFSDYLESTNAKDMPFCFRWLLIQFKREFSYSDVMVLWEAFWSEHLTQNFHIFVAATILLMNKQNIMDRKLDANSILKLVNDMSNKIPLEPTLIAATQYVDQLNTVLAQLPKSVQELISGPSLSTSVHTIRRKMGENSDDSSSHLDYTSGLLNEELEDLMDTEPRNSSLMVPLP</sequence>
<keyword evidence="4" id="KW-1185">Reference proteome</keyword>
<dbReference type="GO" id="GO:0005096">
    <property type="term" value="F:GTPase activator activity"/>
    <property type="evidence" value="ECO:0007669"/>
    <property type="project" value="UniProtKB-KW"/>
</dbReference>
<organism evidence="3 4">
    <name type="scientific">Echinostoma caproni</name>
    <dbReference type="NCBI Taxonomy" id="27848"/>
    <lineage>
        <taxon>Eukaryota</taxon>
        <taxon>Metazoa</taxon>
        <taxon>Spiralia</taxon>
        <taxon>Lophotrochozoa</taxon>
        <taxon>Platyhelminthes</taxon>
        <taxon>Trematoda</taxon>
        <taxon>Digenea</taxon>
        <taxon>Plagiorchiida</taxon>
        <taxon>Echinostomata</taxon>
        <taxon>Echinostomatoidea</taxon>
        <taxon>Echinostomatidae</taxon>
        <taxon>Echinostoma</taxon>
    </lineage>
</organism>
<name>A0A3P8GSD9_9TREM</name>
<dbReference type="InterPro" id="IPR000195">
    <property type="entry name" value="Rab-GAP-TBC_dom"/>
</dbReference>
<dbReference type="SUPFAM" id="SSF47923">
    <property type="entry name" value="Ypt/Rab-GAP domain of gyp1p"/>
    <property type="match status" value="1"/>
</dbReference>
<evidence type="ECO:0000313" key="3">
    <source>
        <dbReference type="EMBL" id="VDP74578.1"/>
    </source>
</evidence>
<protein>
    <recommendedName>
        <fullName evidence="2">Rab-GAP TBC domain-containing protein</fullName>
    </recommendedName>
</protein>
<keyword evidence="1" id="KW-0343">GTPase activation</keyword>
<evidence type="ECO:0000259" key="2">
    <source>
        <dbReference type="PROSITE" id="PS50086"/>
    </source>
</evidence>
<gene>
    <name evidence="3" type="ORF">ECPE_LOCUS5112</name>
</gene>
<feature type="domain" description="Rab-GAP TBC" evidence="2">
    <location>
        <begin position="1"/>
        <end position="65"/>
    </location>
</feature>
<dbReference type="Gene3D" id="1.10.472.80">
    <property type="entry name" value="Ypt/Rab-GAP domain of gyp1p, domain 3"/>
    <property type="match status" value="1"/>
</dbReference>
<dbReference type="PANTHER" id="PTHR22957:SF645">
    <property type="entry name" value="LD27216P"/>
    <property type="match status" value="1"/>
</dbReference>
<evidence type="ECO:0000256" key="1">
    <source>
        <dbReference type="ARBA" id="ARBA00022468"/>
    </source>
</evidence>
<dbReference type="PANTHER" id="PTHR22957">
    <property type="entry name" value="TBC1 DOMAIN FAMILY MEMBER GTPASE-ACTIVATING PROTEIN"/>
    <property type="match status" value="1"/>
</dbReference>